<dbReference type="Proteomes" id="UP000190135">
    <property type="component" value="Unassembled WGS sequence"/>
</dbReference>
<dbReference type="STRING" id="1365950.SAMN05428963_105150"/>
<evidence type="ECO:0000313" key="2">
    <source>
        <dbReference type="EMBL" id="SKA05323.1"/>
    </source>
</evidence>
<name>A0A1T4QNH7_9HYPH</name>
<keyword evidence="1" id="KW-1133">Transmembrane helix</keyword>
<dbReference type="InterPro" id="IPR016990">
    <property type="entry name" value="UCP032162_TM"/>
</dbReference>
<protein>
    <submittedName>
        <fullName evidence="2">Uncharacterized membrane protein</fullName>
    </submittedName>
</protein>
<reference evidence="2 3" key="1">
    <citation type="submission" date="2017-02" db="EMBL/GenBank/DDBJ databases">
        <authorList>
            <person name="Peterson S.W."/>
        </authorList>
    </citation>
    <scope>NUCLEOTIDE SEQUENCE [LARGE SCALE GENOMIC DNA]</scope>
    <source>
        <strain evidence="2 3">USBA 369</strain>
    </source>
</reference>
<organism evidence="2 3">
    <name type="scientific">Consotaella salsifontis</name>
    <dbReference type="NCBI Taxonomy" id="1365950"/>
    <lineage>
        <taxon>Bacteria</taxon>
        <taxon>Pseudomonadati</taxon>
        <taxon>Pseudomonadota</taxon>
        <taxon>Alphaproteobacteria</taxon>
        <taxon>Hyphomicrobiales</taxon>
        <taxon>Aurantimonadaceae</taxon>
        <taxon>Consotaella</taxon>
    </lineage>
</organism>
<gene>
    <name evidence="2" type="ORF">SAMN05428963_105150</name>
</gene>
<sequence>MMGEAGSQRESDEPIFQALLTPHRSLGRRGFTVLMIAVGLVSIACGLLFVLNGAWPIVGFFGLDAFLVWLAFRANYKAAAAREEVAVTRSQLSIRKISPKGDVREAHYHPFWARFLINRHTEIGITRMAVAETNRATEIGGFLNPDDRETFATAFGRALATAKGR</sequence>
<keyword evidence="1" id="KW-0472">Membrane</keyword>
<evidence type="ECO:0000313" key="3">
    <source>
        <dbReference type="Proteomes" id="UP000190135"/>
    </source>
</evidence>
<dbReference type="EMBL" id="FUXL01000005">
    <property type="protein sequence ID" value="SKA05323.1"/>
    <property type="molecule type" value="Genomic_DNA"/>
</dbReference>
<accession>A0A1T4QNH7</accession>
<keyword evidence="3" id="KW-1185">Reference proteome</keyword>
<dbReference type="Pfam" id="PF10003">
    <property type="entry name" value="DUF2244"/>
    <property type="match status" value="1"/>
</dbReference>
<evidence type="ECO:0000256" key="1">
    <source>
        <dbReference type="SAM" id="Phobius"/>
    </source>
</evidence>
<keyword evidence="1" id="KW-0812">Transmembrane</keyword>
<dbReference type="InterPro" id="IPR019253">
    <property type="entry name" value="DUF2244_TM"/>
</dbReference>
<feature type="transmembrane region" description="Helical" evidence="1">
    <location>
        <begin position="31"/>
        <end position="49"/>
    </location>
</feature>
<dbReference type="PIRSF" id="PIRSF032162">
    <property type="entry name" value="UCP032162_imp"/>
    <property type="match status" value="1"/>
</dbReference>
<feature type="transmembrane region" description="Helical" evidence="1">
    <location>
        <begin position="55"/>
        <end position="72"/>
    </location>
</feature>
<dbReference type="AlphaFoldDB" id="A0A1T4QNH7"/>
<proteinExistence type="predicted"/>